<sequence length="145" mass="16240">MMRFSHHLLKSIRANAENLESPLGLLYDGFGLLYDGEIYSDFCDVSLIRYADDVLLISLGRFTLQANLDSLISGYNLLDINFNALKTEFPTHNARDLGLVYGPDKHSTHILTIEHAILGFRASYAKLAALKCSYSNSQLLKSYSC</sequence>
<dbReference type="AlphaFoldDB" id="A0AA88IEL3"/>
<accession>A0AA88IEL3</accession>
<comment type="caution">
    <text evidence="1">The sequence shown here is derived from an EMBL/GenBank/DDBJ whole genome shotgun (WGS) entry which is preliminary data.</text>
</comment>
<dbReference type="Proteomes" id="UP001187531">
    <property type="component" value="Unassembled WGS sequence"/>
</dbReference>
<keyword evidence="2" id="KW-1185">Reference proteome</keyword>
<protein>
    <recommendedName>
        <fullName evidence="3">Reverse transcriptase domain-containing protein</fullName>
    </recommendedName>
</protein>
<name>A0AA88IEL3_ARTSF</name>
<reference evidence="1" key="1">
    <citation type="submission" date="2023-07" db="EMBL/GenBank/DDBJ databases">
        <title>Chromosome-level genome assembly of Artemia franciscana.</title>
        <authorList>
            <person name="Jo E."/>
        </authorList>
    </citation>
    <scope>NUCLEOTIDE SEQUENCE</scope>
    <source>
        <tissue evidence="1">Whole body</tissue>
    </source>
</reference>
<evidence type="ECO:0008006" key="3">
    <source>
        <dbReference type="Google" id="ProtNLM"/>
    </source>
</evidence>
<gene>
    <name evidence="1" type="ORF">QYM36_005052</name>
</gene>
<organism evidence="1 2">
    <name type="scientific">Artemia franciscana</name>
    <name type="common">Brine shrimp</name>
    <name type="synonym">Artemia sanfranciscana</name>
    <dbReference type="NCBI Taxonomy" id="6661"/>
    <lineage>
        <taxon>Eukaryota</taxon>
        <taxon>Metazoa</taxon>
        <taxon>Ecdysozoa</taxon>
        <taxon>Arthropoda</taxon>
        <taxon>Crustacea</taxon>
        <taxon>Branchiopoda</taxon>
        <taxon>Anostraca</taxon>
        <taxon>Artemiidae</taxon>
        <taxon>Artemia</taxon>
    </lineage>
</organism>
<evidence type="ECO:0000313" key="1">
    <source>
        <dbReference type="EMBL" id="KAK2719432.1"/>
    </source>
</evidence>
<dbReference type="EMBL" id="JAVRJZ010000008">
    <property type="protein sequence ID" value="KAK2719432.1"/>
    <property type="molecule type" value="Genomic_DNA"/>
</dbReference>
<evidence type="ECO:0000313" key="2">
    <source>
        <dbReference type="Proteomes" id="UP001187531"/>
    </source>
</evidence>
<proteinExistence type="predicted"/>